<protein>
    <submittedName>
        <fullName evidence="2">CoA transferase</fullName>
    </submittedName>
</protein>
<gene>
    <name evidence="2" type="ORF">GCM10023165_27030</name>
</gene>
<evidence type="ECO:0000313" key="3">
    <source>
        <dbReference type="Proteomes" id="UP001500975"/>
    </source>
</evidence>
<dbReference type="EMBL" id="BAABGJ010000026">
    <property type="protein sequence ID" value="GAA4344106.1"/>
    <property type="molecule type" value="Genomic_DNA"/>
</dbReference>
<dbReference type="PANTHER" id="PTHR48207:SF4">
    <property type="entry name" value="BLL6097 PROTEIN"/>
    <property type="match status" value="1"/>
</dbReference>
<dbReference type="InterPro" id="IPR044855">
    <property type="entry name" value="CoA-Trfase_III_dom3_sf"/>
</dbReference>
<name>A0ABP8HTB3_9BURK</name>
<dbReference type="InterPro" id="IPR023606">
    <property type="entry name" value="CoA-Trfase_III_dom_1_sf"/>
</dbReference>
<organism evidence="2 3">
    <name type="scientific">Variovorax defluvii</name>
    <dbReference type="NCBI Taxonomy" id="913761"/>
    <lineage>
        <taxon>Bacteria</taxon>
        <taxon>Pseudomonadati</taxon>
        <taxon>Pseudomonadota</taxon>
        <taxon>Betaproteobacteria</taxon>
        <taxon>Burkholderiales</taxon>
        <taxon>Comamonadaceae</taxon>
        <taxon>Variovorax</taxon>
    </lineage>
</organism>
<keyword evidence="3" id="KW-1185">Reference proteome</keyword>
<dbReference type="PANTHER" id="PTHR48207">
    <property type="entry name" value="SUCCINATE--HYDROXYMETHYLGLUTARATE COA-TRANSFERASE"/>
    <property type="match status" value="1"/>
</dbReference>
<dbReference type="InterPro" id="IPR003673">
    <property type="entry name" value="CoA-Trfase_fam_III"/>
</dbReference>
<dbReference type="RefSeq" id="WP_345538469.1">
    <property type="nucleotide sequence ID" value="NZ_BAABGJ010000026.1"/>
</dbReference>
<sequence length="417" mass="45941">MPQDKPFTGPLSGLKILDLTAVLMGPSATQMLADLGADVVKVETGVGDATRKIGPQGDAGMGPVYLAANRNKRSIVLDLAAPAGREAFLRLAKNADVLTTNVRPDGLKRLRLRYEDVAQVNERIVYVSMVGFSQRGRYARSPAFDDLIQAATALPWAVAANTDDAPHYVPVNIADRSVGLYAFGVVLAALYSRDRTGKGQQVDVPMFETMVPYVLGDHLYGQKFLPPQGEFGYPRLLAKARQPYRTKDAWVCCAIYHDHHWKAFLEVVGMGHLWGTDPRLATMTTRTAHSEELNAFVREQLQLRTTAQWQAALAEADIPVFPMNTFQSLLDDPHLRDIGFFSEVEHPHVGTIREMAVPSEWHGTPPGNYRAPPLLGEQSEEILREIGYSDADIAKMMKDGVCRQPDKGSVPPAKETP</sequence>
<keyword evidence="1 2" id="KW-0808">Transferase</keyword>
<reference evidence="3" key="1">
    <citation type="journal article" date="2019" name="Int. J. Syst. Evol. Microbiol.">
        <title>The Global Catalogue of Microorganisms (GCM) 10K type strain sequencing project: providing services to taxonomists for standard genome sequencing and annotation.</title>
        <authorList>
            <consortium name="The Broad Institute Genomics Platform"/>
            <consortium name="The Broad Institute Genome Sequencing Center for Infectious Disease"/>
            <person name="Wu L."/>
            <person name="Ma J."/>
        </authorList>
    </citation>
    <scope>NUCLEOTIDE SEQUENCE [LARGE SCALE GENOMIC DNA]</scope>
    <source>
        <strain evidence="3">JCM 17804</strain>
    </source>
</reference>
<dbReference type="GO" id="GO:0016740">
    <property type="term" value="F:transferase activity"/>
    <property type="evidence" value="ECO:0007669"/>
    <property type="project" value="UniProtKB-KW"/>
</dbReference>
<comment type="caution">
    <text evidence="2">The sequence shown here is derived from an EMBL/GenBank/DDBJ whole genome shotgun (WGS) entry which is preliminary data.</text>
</comment>
<dbReference type="Proteomes" id="UP001500975">
    <property type="component" value="Unassembled WGS sequence"/>
</dbReference>
<dbReference type="InterPro" id="IPR050483">
    <property type="entry name" value="CoA-transferase_III_domain"/>
</dbReference>
<dbReference type="Pfam" id="PF02515">
    <property type="entry name" value="CoA_transf_3"/>
    <property type="match status" value="1"/>
</dbReference>
<dbReference type="SUPFAM" id="SSF89796">
    <property type="entry name" value="CoA-transferase family III (CaiB/BaiF)"/>
    <property type="match status" value="1"/>
</dbReference>
<evidence type="ECO:0000256" key="1">
    <source>
        <dbReference type="ARBA" id="ARBA00022679"/>
    </source>
</evidence>
<evidence type="ECO:0000313" key="2">
    <source>
        <dbReference type="EMBL" id="GAA4344106.1"/>
    </source>
</evidence>
<proteinExistence type="predicted"/>
<dbReference type="Gene3D" id="3.30.1540.10">
    <property type="entry name" value="formyl-coa transferase, domain 3"/>
    <property type="match status" value="1"/>
</dbReference>
<dbReference type="Gene3D" id="3.40.50.10540">
    <property type="entry name" value="Crotonobetainyl-coa:carnitine coa-transferase, domain 1"/>
    <property type="match status" value="1"/>
</dbReference>
<accession>A0ABP8HTB3</accession>